<reference evidence="1" key="1">
    <citation type="submission" date="2021-02" db="EMBL/GenBank/DDBJ databases">
        <authorList>
            <person name="Dougan E. K."/>
            <person name="Rhodes N."/>
            <person name="Thang M."/>
            <person name="Chan C."/>
        </authorList>
    </citation>
    <scope>NUCLEOTIDE SEQUENCE</scope>
</reference>
<evidence type="ECO:0000313" key="2">
    <source>
        <dbReference type="Proteomes" id="UP000604046"/>
    </source>
</evidence>
<keyword evidence="2" id="KW-1185">Reference proteome</keyword>
<dbReference type="EMBL" id="CAJNDS010000292">
    <property type="protein sequence ID" value="CAE7039942.1"/>
    <property type="molecule type" value="Genomic_DNA"/>
</dbReference>
<proteinExistence type="predicted"/>
<gene>
    <name evidence="1" type="ORF">SNAT2548_LOCUS4740</name>
</gene>
<sequence length="127" mass="13932">MGIGHTPCRAFSRAAAPNDCLASHIDQELRHRDAACTARGSWYFQVQVLRRGRLPDQLLQVAMRSRSLLILQEMAIGGKGTGSCKTTRHMCAAEETYRCGITDGSKTSVCSPLWRSHATRAKSQAQA</sequence>
<accession>A0A812II59</accession>
<dbReference type="Proteomes" id="UP000604046">
    <property type="component" value="Unassembled WGS sequence"/>
</dbReference>
<organism evidence="1 2">
    <name type="scientific">Symbiodinium natans</name>
    <dbReference type="NCBI Taxonomy" id="878477"/>
    <lineage>
        <taxon>Eukaryota</taxon>
        <taxon>Sar</taxon>
        <taxon>Alveolata</taxon>
        <taxon>Dinophyceae</taxon>
        <taxon>Suessiales</taxon>
        <taxon>Symbiodiniaceae</taxon>
        <taxon>Symbiodinium</taxon>
    </lineage>
</organism>
<dbReference type="AlphaFoldDB" id="A0A812II59"/>
<protein>
    <submittedName>
        <fullName evidence="1">Uncharacterized protein</fullName>
    </submittedName>
</protein>
<evidence type="ECO:0000313" key="1">
    <source>
        <dbReference type="EMBL" id="CAE7039942.1"/>
    </source>
</evidence>
<comment type="caution">
    <text evidence="1">The sequence shown here is derived from an EMBL/GenBank/DDBJ whole genome shotgun (WGS) entry which is preliminary data.</text>
</comment>
<name>A0A812II59_9DINO</name>